<comment type="caution">
    <text evidence="1">The sequence shown here is derived from an EMBL/GenBank/DDBJ whole genome shotgun (WGS) entry which is preliminary data.</text>
</comment>
<dbReference type="EMBL" id="BSXG01000164">
    <property type="protein sequence ID" value="GME50450.1"/>
    <property type="molecule type" value="Genomic_DNA"/>
</dbReference>
<organism evidence="1 2">
    <name type="scientific">Neofusicoccum parvum</name>
    <dbReference type="NCBI Taxonomy" id="310453"/>
    <lineage>
        <taxon>Eukaryota</taxon>
        <taxon>Fungi</taxon>
        <taxon>Dikarya</taxon>
        <taxon>Ascomycota</taxon>
        <taxon>Pezizomycotina</taxon>
        <taxon>Dothideomycetes</taxon>
        <taxon>Dothideomycetes incertae sedis</taxon>
        <taxon>Botryosphaeriales</taxon>
        <taxon>Botryosphaeriaceae</taxon>
        <taxon>Neofusicoccum</taxon>
    </lineage>
</organism>
<gene>
    <name evidence="1" type="primary">g3836</name>
    <name evidence="1" type="ORF">NpPPO83_00003836</name>
</gene>
<sequence>MKAFQFDDPATGLELRDVPVPEPGIGQALIAVKAAGLCHSDTHVVKGGGGAWMQARPITLGHEVAGVIVKLGPGPSASSFCCGDRVTVALLGHPINDRDFKQAIGVGYDGGYAEYALAYYKHMVKIPDGVSFAQAAVATDSIATAYHAIVTEGRVTDSTTVAIIGLGGLGLNGVTISALQGAKVYGVDVNTAKFEQAKEFGAIDCSSSLDQFSDIIFDVIVDFAGVGSTTAAAISTVKLGGCVVLVGLGASSMQITTTSLVTRNIDLRGSVGASIEELHRVLGLIASGSISPKLQEIPFGDVPKGLQLLGTNEVNGRLFAVPA</sequence>
<keyword evidence="2" id="KW-1185">Reference proteome</keyword>
<name>A0ACB5SPC7_9PEZI</name>
<evidence type="ECO:0000313" key="2">
    <source>
        <dbReference type="Proteomes" id="UP001165186"/>
    </source>
</evidence>
<reference evidence="1" key="1">
    <citation type="submission" date="2024-09" db="EMBL/GenBank/DDBJ databases">
        <title>Draft Genome Sequences of Neofusicoccum parvum.</title>
        <authorList>
            <person name="Ashida A."/>
            <person name="Camagna M."/>
            <person name="Tanaka A."/>
            <person name="Takemoto D."/>
        </authorList>
    </citation>
    <scope>NUCLEOTIDE SEQUENCE</scope>
    <source>
        <strain evidence="1">PPO83</strain>
    </source>
</reference>
<protein>
    <submittedName>
        <fullName evidence="1">Uncharacterized protein</fullName>
    </submittedName>
</protein>
<dbReference type="Proteomes" id="UP001165186">
    <property type="component" value="Unassembled WGS sequence"/>
</dbReference>
<proteinExistence type="predicted"/>
<accession>A0ACB5SPC7</accession>
<evidence type="ECO:0000313" key="1">
    <source>
        <dbReference type="EMBL" id="GME50450.1"/>
    </source>
</evidence>